<dbReference type="eggNOG" id="KOG2013">
    <property type="taxonomic scope" value="Eukaryota"/>
</dbReference>
<dbReference type="GO" id="GO:0008641">
    <property type="term" value="F:ubiquitin-like modifier activating enzyme activity"/>
    <property type="evidence" value="ECO:0007669"/>
    <property type="project" value="InterPro"/>
</dbReference>
<reference evidence="4" key="1">
    <citation type="journal article" date="2012" name="MBio">
        <title>Comparative genome analysis of Trichophyton rubrum and related dermatophytes reveals candidate genes involved in infection.</title>
        <authorList>
            <person name="Martinez D.A."/>
            <person name="Oliver B.G."/>
            <person name="Graeser Y."/>
            <person name="Goldberg J.M."/>
            <person name="Li W."/>
            <person name="Martinez-Rossi N.M."/>
            <person name="Monod M."/>
            <person name="Shelest E."/>
            <person name="Barton R.C."/>
            <person name="Birch E."/>
            <person name="Brakhage A.A."/>
            <person name="Chen Z."/>
            <person name="Gurr S.J."/>
            <person name="Heiman D."/>
            <person name="Heitman J."/>
            <person name="Kosti I."/>
            <person name="Rossi A."/>
            <person name="Saif S."/>
            <person name="Samalova M."/>
            <person name="Saunders C.W."/>
            <person name="Shea T."/>
            <person name="Summerbell R.C."/>
            <person name="Xu J."/>
            <person name="Young S."/>
            <person name="Zeng Q."/>
            <person name="Birren B.W."/>
            <person name="Cuomo C.A."/>
            <person name="White T.C."/>
        </authorList>
    </citation>
    <scope>NUCLEOTIDE SEQUENCE [LARGE SCALE GENOMIC DNA]</scope>
    <source>
        <strain evidence="4">ATCC MYA-4607 / CBS 118892</strain>
    </source>
</reference>
<dbReference type="Pfam" id="PF14732">
    <property type="entry name" value="UAE_UbL"/>
    <property type="match status" value="1"/>
</dbReference>
<dbReference type="SUPFAM" id="SSF69572">
    <property type="entry name" value="Activating enzymes of the ubiquitin-like proteins"/>
    <property type="match status" value="1"/>
</dbReference>
<dbReference type="Gene3D" id="3.10.290.20">
    <property type="entry name" value="Ubiquitin-like 2 activating enzyme e1b. Chain: B, domain 3"/>
    <property type="match status" value="1"/>
</dbReference>
<feature type="region of interest" description="Disordered" evidence="1">
    <location>
        <begin position="155"/>
        <end position="227"/>
    </location>
</feature>
<dbReference type="AlphaFoldDB" id="A0A080WRM3"/>
<evidence type="ECO:0000313" key="4">
    <source>
        <dbReference type="Proteomes" id="UP000008864"/>
    </source>
</evidence>
<organism evidence="3 4">
    <name type="scientific">Trichophyton rubrum (strain ATCC MYA-4607 / CBS 118892)</name>
    <name type="common">Athlete's foot fungus</name>
    <dbReference type="NCBI Taxonomy" id="559305"/>
    <lineage>
        <taxon>Eukaryota</taxon>
        <taxon>Fungi</taxon>
        <taxon>Dikarya</taxon>
        <taxon>Ascomycota</taxon>
        <taxon>Pezizomycotina</taxon>
        <taxon>Eurotiomycetes</taxon>
        <taxon>Eurotiomycetidae</taxon>
        <taxon>Onygenales</taxon>
        <taxon>Arthrodermataceae</taxon>
        <taxon>Trichophyton</taxon>
    </lineage>
</organism>
<dbReference type="InterPro" id="IPR035985">
    <property type="entry name" value="Ubiquitin-activating_enz"/>
</dbReference>
<gene>
    <name evidence="3" type="ORF">TERG_12670</name>
</gene>
<dbReference type="VEuPathDB" id="FungiDB:TERG_12670"/>
<dbReference type="InterPro" id="IPR028077">
    <property type="entry name" value="UAE_UbL_dom"/>
</dbReference>
<dbReference type="EMBL" id="GG700660">
    <property type="protein sequence ID" value="KFL63000.1"/>
    <property type="molecule type" value="Genomic_DNA"/>
</dbReference>
<evidence type="ECO:0000313" key="3">
    <source>
        <dbReference type="EMBL" id="KFL63000.1"/>
    </source>
</evidence>
<dbReference type="RefSeq" id="XP_003231193.2">
    <property type="nucleotide sequence ID" value="XM_003231145.2"/>
</dbReference>
<sequence length="241" mass="26020">MAGNIIPAIATTNAMTAALCVLQAFKVLKNDYDSAKMVFLERSGARAINTDSLKPPNPDCAVCAVAQRKIFINPESATLNDLVEKVLRLELGYGEEFSVSNQIGTIYDPDLEDNLPKKLSELGVEKDSFITVVDEEDDNPRVNLEILVSERTDDKSPISLEASDADIPRKPKPAGEQQPPVNAQENGISGKLKRTADEAGLEVVEAQPSKKIANGTEDCNNTPTNPIIVEDDTGTILIDAD</sequence>
<accession>A0A080WRM3</accession>
<feature type="domain" description="Ubiquitin/SUMO-activating enzyme ubiquitin-like" evidence="2">
    <location>
        <begin position="71"/>
        <end position="151"/>
    </location>
</feature>
<evidence type="ECO:0000259" key="2">
    <source>
        <dbReference type="Pfam" id="PF14732"/>
    </source>
</evidence>
<evidence type="ECO:0000256" key="1">
    <source>
        <dbReference type="SAM" id="MobiDB-lite"/>
    </source>
</evidence>
<dbReference type="HOGENOM" id="CLU_013325_7_2_1"/>
<keyword evidence="4" id="KW-1185">Reference proteome</keyword>
<dbReference type="FunFam" id="3.10.290.20:FF:000005">
    <property type="entry name" value="Ubiquitin-activating enzyme E1-like"/>
    <property type="match status" value="1"/>
</dbReference>
<proteinExistence type="predicted"/>
<dbReference type="OrthoDB" id="10255449at2759"/>
<name>A0A080WRM3_TRIRC</name>
<dbReference type="Proteomes" id="UP000008864">
    <property type="component" value="Unassembled WGS sequence"/>
</dbReference>
<dbReference type="Gene3D" id="3.40.50.720">
    <property type="entry name" value="NAD(P)-binding Rossmann-like Domain"/>
    <property type="match status" value="1"/>
</dbReference>
<protein>
    <recommendedName>
        <fullName evidence="2">Ubiquitin/SUMO-activating enzyme ubiquitin-like domain-containing protein</fullName>
    </recommendedName>
</protein>
<dbReference type="GeneID" id="10377507"/>